<keyword evidence="2" id="KW-1185">Reference proteome</keyword>
<proteinExistence type="predicted"/>
<dbReference type="PANTHER" id="PTHR47331:SF6">
    <property type="entry name" value="DOUBLECORTIN DOMAIN-CONTAINING PROTEIN"/>
    <property type="match status" value="1"/>
</dbReference>
<name>A0A8W8HLH3_MAGGI</name>
<dbReference type="InterPro" id="IPR043502">
    <property type="entry name" value="DNA/RNA_pol_sf"/>
</dbReference>
<dbReference type="EnsemblMetazoa" id="G10118.1">
    <property type="protein sequence ID" value="G10118.1:cds"/>
    <property type="gene ID" value="G10118"/>
</dbReference>
<organism evidence="1 2">
    <name type="scientific">Magallana gigas</name>
    <name type="common">Pacific oyster</name>
    <name type="synonym">Crassostrea gigas</name>
    <dbReference type="NCBI Taxonomy" id="29159"/>
    <lineage>
        <taxon>Eukaryota</taxon>
        <taxon>Metazoa</taxon>
        <taxon>Spiralia</taxon>
        <taxon>Lophotrochozoa</taxon>
        <taxon>Mollusca</taxon>
        <taxon>Bivalvia</taxon>
        <taxon>Autobranchia</taxon>
        <taxon>Pteriomorphia</taxon>
        <taxon>Ostreida</taxon>
        <taxon>Ostreoidea</taxon>
        <taxon>Ostreidae</taxon>
        <taxon>Magallana</taxon>
    </lineage>
</organism>
<sequence>MTGRRIEGLCVQSVHEDCQYELPITIECDDIPNERSEIPTPDVARFHYHLNSIVNELPPIEKDVNIELLISRDVPEVHHVFHQITGPKKTPFAQKLGLGWVIIGDVCLGKVHRPDLVRVMKTSVLNNGRTTQFNPCENHSQVKEHQALDTYDTLFQKSPDDDKIGLSVEDRKFLSLMDEEFQKGENGKWIAPLSFRSPKPMMPNNRSQAWRRAQILDAILKKNEVKKTHFIEFMKKVFDSGAAEIAPVFDHESNNEMCLIGILLRFRQDRYAVIADIEQMFYQFYVKKEHRDFLRFFWYKNNNPDLPLIEYRMCVHVFGNAPSPAIATYGLRKTVENCENTYGSDVKDFVNRNFYVDDGLVSSPSREKVIDLIKRTKTEFKENGNLRLHKIASNDIEILNSFCEEDLNKNLRDVHFGENSVLPLLHSLGLSWDLNHDSFLFEIQDGEKPNTRRGLLSFLNSIFDPLGFLSPITLSGKILLRQSVGADWDQPLSTTIDHRWKEWKSSLQCLQDLRIPRMYLPVSLSCVNNIELHVFCDASETGIAATAYLKITGDDNASHLGFILGKAKLAPMKGHTIPRLELCGALLASEIGQTVLEQLDVKPNVVKYYTDMELCTDP</sequence>
<dbReference type="PANTHER" id="PTHR47331">
    <property type="entry name" value="PHD-TYPE DOMAIN-CONTAINING PROTEIN"/>
    <property type="match status" value="1"/>
</dbReference>
<dbReference type="Pfam" id="PF05380">
    <property type="entry name" value="Peptidase_A17"/>
    <property type="match status" value="1"/>
</dbReference>
<dbReference type="SUPFAM" id="SSF56672">
    <property type="entry name" value="DNA/RNA polymerases"/>
    <property type="match status" value="1"/>
</dbReference>
<dbReference type="Proteomes" id="UP000005408">
    <property type="component" value="Unassembled WGS sequence"/>
</dbReference>
<evidence type="ECO:0000313" key="1">
    <source>
        <dbReference type="EnsemblMetazoa" id="G10118.1:cds"/>
    </source>
</evidence>
<evidence type="ECO:0000313" key="2">
    <source>
        <dbReference type="Proteomes" id="UP000005408"/>
    </source>
</evidence>
<dbReference type="InterPro" id="IPR008042">
    <property type="entry name" value="Retrotrans_Pao"/>
</dbReference>
<reference evidence="1" key="1">
    <citation type="submission" date="2022-08" db="UniProtKB">
        <authorList>
            <consortium name="EnsemblMetazoa"/>
        </authorList>
    </citation>
    <scope>IDENTIFICATION</scope>
    <source>
        <strain evidence="1">05x7-T-G4-1.051#20</strain>
    </source>
</reference>
<dbReference type="AlphaFoldDB" id="A0A8W8HLH3"/>
<accession>A0A8W8HLH3</accession>
<protein>
    <submittedName>
        <fullName evidence="1">Uncharacterized protein</fullName>
    </submittedName>
</protein>